<dbReference type="PANTHER" id="PTHR30055:SF181">
    <property type="entry name" value="BLR6905 PROTEIN"/>
    <property type="match status" value="1"/>
</dbReference>
<dbReference type="Proteomes" id="UP000595894">
    <property type="component" value="Chromosome"/>
</dbReference>
<dbReference type="InterPro" id="IPR050109">
    <property type="entry name" value="HTH-type_TetR-like_transc_reg"/>
</dbReference>
<dbReference type="GO" id="GO:0000976">
    <property type="term" value="F:transcription cis-regulatory region binding"/>
    <property type="evidence" value="ECO:0007669"/>
    <property type="project" value="TreeGrafter"/>
</dbReference>
<dbReference type="PANTHER" id="PTHR30055">
    <property type="entry name" value="HTH-TYPE TRANSCRIPTIONAL REGULATOR RUTR"/>
    <property type="match status" value="1"/>
</dbReference>
<feature type="DNA-binding region" description="H-T-H motif" evidence="2">
    <location>
        <begin position="43"/>
        <end position="62"/>
    </location>
</feature>
<feature type="domain" description="HTH tetR-type" evidence="4">
    <location>
        <begin position="20"/>
        <end position="80"/>
    </location>
</feature>
<dbReference type="CDD" id="cd00093">
    <property type="entry name" value="HTH_XRE"/>
    <property type="match status" value="1"/>
</dbReference>
<reference evidence="6" key="1">
    <citation type="submission" date="2020-09" db="EMBL/GenBank/DDBJ databases">
        <title>Sphingomonas sp., a new species isolated from pork steak.</title>
        <authorList>
            <person name="Heidler von Heilborn D."/>
        </authorList>
    </citation>
    <scope>NUCLEOTIDE SEQUENCE [LARGE SCALE GENOMIC DNA]</scope>
</reference>
<keyword evidence="1 2" id="KW-0238">DNA-binding</keyword>
<dbReference type="EMBL" id="CP061035">
    <property type="protein sequence ID" value="QQV77620.1"/>
    <property type="molecule type" value="Genomic_DNA"/>
</dbReference>
<gene>
    <name evidence="5" type="ORF">H5J25_02100</name>
</gene>
<feature type="region of interest" description="Disordered" evidence="3">
    <location>
        <begin position="1"/>
        <end position="22"/>
    </location>
</feature>
<dbReference type="PRINTS" id="PR00455">
    <property type="entry name" value="HTHTETR"/>
</dbReference>
<evidence type="ECO:0000313" key="6">
    <source>
        <dbReference type="Proteomes" id="UP000595894"/>
    </source>
</evidence>
<dbReference type="InterPro" id="IPR041586">
    <property type="entry name" value="PsrA_TetR_C"/>
</dbReference>
<dbReference type="Pfam" id="PF17939">
    <property type="entry name" value="TetR_C_30"/>
    <property type="match status" value="1"/>
</dbReference>
<dbReference type="RefSeq" id="WP_202094273.1">
    <property type="nucleotide sequence ID" value="NZ_CP061035.1"/>
</dbReference>
<sequence>MTDPAKRPPHKRTSKADQRASTTEQILDSAEELFSLRGLHGVTLREVADKAGVHQSLLHYYFKDKKDLFDAVIARRAPVTIARRVAALDAYEKQAAGNITVEGALHAYLDADLDLHGHGDAGWRNYGQLGAQVSNTAEWGAELMDTHFDALVLRLIDLLQQALPDCPRDDLFWGYHFVTGGLMLTLGRTGRIDKLSGGLCRSDDFDAVKERMARFMAAGFTATCAARAETRKAQI</sequence>
<dbReference type="Gene3D" id="1.10.357.10">
    <property type="entry name" value="Tetracycline Repressor, domain 2"/>
    <property type="match status" value="1"/>
</dbReference>
<evidence type="ECO:0000256" key="2">
    <source>
        <dbReference type="PROSITE-ProRule" id="PRU00335"/>
    </source>
</evidence>
<dbReference type="InterPro" id="IPR001647">
    <property type="entry name" value="HTH_TetR"/>
</dbReference>
<dbReference type="AlphaFoldDB" id="A0A974S520"/>
<dbReference type="SUPFAM" id="SSF46689">
    <property type="entry name" value="Homeodomain-like"/>
    <property type="match status" value="1"/>
</dbReference>
<organism evidence="5 6">
    <name type="scientific">Sphingomonas aliaeris</name>
    <dbReference type="NCBI Taxonomy" id="2759526"/>
    <lineage>
        <taxon>Bacteria</taxon>
        <taxon>Pseudomonadati</taxon>
        <taxon>Pseudomonadota</taxon>
        <taxon>Alphaproteobacteria</taxon>
        <taxon>Sphingomonadales</taxon>
        <taxon>Sphingomonadaceae</taxon>
        <taxon>Sphingomonas</taxon>
    </lineage>
</organism>
<name>A0A974S520_9SPHN</name>
<dbReference type="Pfam" id="PF00440">
    <property type="entry name" value="TetR_N"/>
    <property type="match status" value="1"/>
</dbReference>
<evidence type="ECO:0000256" key="1">
    <source>
        <dbReference type="ARBA" id="ARBA00023125"/>
    </source>
</evidence>
<dbReference type="SUPFAM" id="SSF48498">
    <property type="entry name" value="Tetracyclin repressor-like, C-terminal domain"/>
    <property type="match status" value="1"/>
</dbReference>
<proteinExistence type="predicted"/>
<dbReference type="InterPro" id="IPR036271">
    <property type="entry name" value="Tet_transcr_reg_TetR-rel_C_sf"/>
</dbReference>
<dbReference type="GO" id="GO:0003700">
    <property type="term" value="F:DNA-binding transcription factor activity"/>
    <property type="evidence" value="ECO:0007669"/>
    <property type="project" value="TreeGrafter"/>
</dbReference>
<dbReference type="InterPro" id="IPR009057">
    <property type="entry name" value="Homeodomain-like_sf"/>
</dbReference>
<dbReference type="PROSITE" id="PS50977">
    <property type="entry name" value="HTH_TETR_2"/>
    <property type="match status" value="1"/>
</dbReference>
<accession>A0A974S520</accession>
<dbReference type="KEGG" id="sari:H5J25_02100"/>
<evidence type="ECO:0000313" key="5">
    <source>
        <dbReference type="EMBL" id="QQV77620.1"/>
    </source>
</evidence>
<dbReference type="InterPro" id="IPR001387">
    <property type="entry name" value="Cro/C1-type_HTH"/>
</dbReference>
<keyword evidence="6" id="KW-1185">Reference proteome</keyword>
<evidence type="ECO:0000256" key="3">
    <source>
        <dbReference type="SAM" id="MobiDB-lite"/>
    </source>
</evidence>
<protein>
    <submittedName>
        <fullName evidence="5">TetR/AcrR family transcriptional regulator</fullName>
    </submittedName>
</protein>
<evidence type="ECO:0000259" key="4">
    <source>
        <dbReference type="PROSITE" id="PS50977"/>
    </source>
</evidence>